<feature type="transmembrane region" description="Helical" evidence="2">
    <location>
        <begin position="262"/>
        <end position="282"/>
    </location>
</feature>
<evidence type="ECO:0000256" key="1">
    <source>
        <dbReference type="SAM" id="MobiDB-lite"/>
    </source>
</evidence>
<dbReference type="PANTHER" id="PTHR35307:SF3">
    <property type="entry name" value="DUF4220 DOMAIN-CONTAINING PROTEIN"/>
    <property type="match status" value="1"/>
</dbReference>
<feature type="transmembrane region" description="Helical" evidence="2">
    <location>
        <begin position="12"/>
        <end position="31"/>
    </location>
</feature>
<evidence type="ECO:0000313" key="3">
    <source>
        <dbReference type="EMBL" id="KAL2545326.1"/>
    </source>
</evidence>
<evidence type="ECO:0000313" key="4">
    <source>
        <dbReference type="Proteomes" id="UP001604277"/>
    </source>
</evidence>
<name>A0ABD1W6N4_9LAMI</name>
<sequence length="806" mass="91410">MINPNTPMPWIGVYAAVASLIWVVALMADVVHSFRHRKLWFPCRYSSLNAASLTVLAIAVKLAMDLTTQMPGIFDQAAKCMSTALLCASTTHFMPSLGSMSDRDMLVNLAALGILIVTLTVNVIIQVLTGVIEVSMRFQAVIVFLIVYSFIILCSSALTVFTSKRYLEHKYNELHKRISGEELQGDEIMDIDKLKLRVKKYWMMAETGNPQFVMARSEASAVLFVICLISYLCNGITIQRFYNKPIISSYYKLSVYLVFFPQYVGVILCFVMSLGRFLVALLHTVHNVRKCTVSSISLDIQNYRIKRLVDWKKRPPPLQIRGQKLRKIIYDIRNLLLNICIGSQIMIVLANKLFVPISFFGSLYLLVMLTDAYAVIVIIPPIIVPLFICISIWRKRIIRCLVTLKNKILRESEASVNRNESEDMHGYEQDIRNFVLLLENEAIQNGYLMFINTSINSYIMMGAKHQPKLLMDLLENSTSFEGVLKFESDLVSPIIGREPLNCWSLSVATLTSIMIALPNVQNEKRNKLLQSVIEGFKYVRLIENSLDVHKELVRSTNAADFLWVVAELRRKWLDTDLQKIARVSKSSKETLQFLANKSEDILKEFTSKMNGVMVESGHINLPENVIIANSMYKICNTLLLVYEESYHSASDTQVFEKLSVIIADIFSACLTNLPHVILMKCYSISIEEREKCIKEATRLLGETQDIMKDLWKREIPNLSPEQSIYIDEWRALLKHTNHGTLDSTSSSENIITASSIEVHLDIQEIRASATQGALENDEDKVESHVSGEAGDLEEGKREQPSIIVLS</sequence>
<dbReference type="EMBL" id="JBFOLJ010000004">
    <property type="protein sequence ID" value="KAL2545326.1"/>
    <property type="molecule type" value="Genomic_DNA"/>
</dbReference>
<feature type="transmembrane region" description="Helical" evidence="2">
    <location>
        <begin position="335"/>
        <end position="360"/>
    </location>
</feature>
<dbReference type="PANTHER" id="PTHR35307">
    <property type="entry name" value="PROTEIN, PUTATIVE-RELATED"/>
    <property type="match status" value="1"/>
</dbReference>
<keyword evidence="4" id="KW-1185">Reference proteome</keyword>
<comment type="caution">
    <text evidence="3">The sequence shown here is derived from an EMBL/GenBank/DDBJ whole genome shotgun (WGS) entry which is preliminary data.</text>
</comment>
<dbReference type="AlphaFoldDB" id="A0ABD1W6N4"/>
<keyword evidence="2" id="KW-0812">Transmembrane</keyword>
<feature type="transmembrane region" description="Helical" evidence="2">
    <location>
        <begin position="138"/>
        <end position="161"/>
    </location>
</feature>
<feature type="transmembrane region" description="Helical" evidence="2">
    <location>
        <begin position="43"/>
        <end position="64"/>
    </location>
</feature>
<evidence type="ECO:0000256" key="2">
    <source>
        <dbReference type="SAM" id="Phobius"/>
    </source>
</evidence>
<feature type="region of interest" description="Disordered" evidence="1">
    <location>
        <begin position="772"/>
        <end position="806"/>
    </location>
</feature>
<keyword evidence="2" id="KW-0472">Membrane</keyword>
<keyword evidence="2" id="KW-1133">Transmembrane helix</keyword>
<reference evidence="4" key="1">
    <citation type="submission" date="2024-07" db="EMBL/GenBank/DDBJ databases">
        <title>Two chromosome-level genome assemblies of Korean endemic species Abeliophyllum distichum and Forsythia ovata (Oleaceae).</title>
        <authorList>
            <person name="Jang H."/>
        </authorList>
    </citation>
    <scope>NUCLEOTIDE SEQUENCE [LARGE SCALE GENOMIC DNA]</scope>
</reference>
<feature type="transmembrane region" description="Helical" evidence="2">
    <location>
        <begin position="106"/>
        <end position="132"/>
    </location>
</feature>
<dbReference type="Proteomes" id="UP001604277">
    <property type="component" value="Unassembled WGS sequence"/>
</dbReference>
<feature type="transmembrane region" description="Helical" evidence="2">
    <location>
        <begin position="372"/>
        <end position="393"/>
    </location>
</feature>
<accession>A0ABD1W6N4</accession>
<feature type="transmembrane region" description="Helical" evidence="2">
    <location>
        <begin position="221"/>
        <end position="242"/>
    </location>
</feature>
<protein>
    <submittedName>
        <fullName evidence="3">Uncharacterized protein</fullName>
    </submittedName>
</protein>
<proteinExistence type="predicted"/>
<feature type="transmembrane region" description="Helical" evidence="2">
    <location>
        <begin position="76"/>
        <end position="94"/>
    </location>
</feature>
<organism evidence="3 4">
    <name type="scientific">Forsythia ovata</name>
    <dbReference type="NCBI Taxonomy" id="205694"/>
    <lineage>
        <taxon>Eukaryota</taxon>
        <taxon>Viridiplantae</taxon>
        <taxon>Streptophyta</taxon>
        <taxon>Embryophyta</taxon>
        <taxon>Tracheophyta</taxon>
        <taxon>Spermatophyta</taxon>
        <taxon>Magnoliopsida</taxon>
        <taxon>eudicotyledons</taxon>
        <taxon>Gunneridae</taxon>
        <taxon>Pentapetalae</taxon>
        <taxon>asterids</taxon>
        <taxon>lamiids</taxon>
        <taxon>Lamiales</taxon>
        <taxon>Oleaceae</taxon>
        <taxon>Forsythieae</taxon>
        <taxon>Forsythia</taxon>
    </lineage>
</organism>
<gene>
    <name evidence="3" type="ORF">Fot_14559</name>
</gene>